<organism evidence="1 2">
    <name type="scientific">Paenibacillus barcinonensis</name>
    <dbReference type="NCBI Taxonomy" id="198119"/>
    <lineage>
        <taxon>Bacteria</taxon>
        <taxon>Bacillati</taxon>
        <taxon>Bacillota</taxon>
        <taxon>Bacilli</taxon>
        <taxon>Bacillales</taxon>
        <taxon>Paenibacillaceae</taxon>
        <taxon>Paenibacillus</taxon>
    </lineage>
</organism>
<gene>
    <name evidence="1" type="ORF">DFQ00_11197</name>
</gene>
<comment type="caution">
    <text evidence="1">The sequence shown here is derived from an EMBL/GenBank/DDBJ whole genome shotgun (WGS) entry which is preliminary data.</text>
</comment>
<dbReference type="EMBL" id="QJSW01000011">
    <property type="protein sequence ID" value="PYE47798.1"/>
    <property type="molecule type" value="Genomic_DNA"/>
</dbReference>
<accession>A0A2V4VGD7</accession>
<dbReference type="AlphaFoldDB" id="A0A2V4VGD7"/>
<dbReference type="RefSeq" id="WP_341866272.1">
    <property type="nucleotide sequence ID" value="NZ_CP054614.1"/>
</dbReference>
<protein>
    <recommendedName>
        <fullName evidence="3">Inositol monophosphatase</fullName>
    </recommendedName>
</protein>
<evidence type="ECO:0000313" key="1">
    <source>
        <dbReference type="EMBL" id="PYE47798.1"/>
    </source>
</evidence>
<sequence>MENTLQAAQELAERAARKAGEVARMNFDRITSVIEKDIYGDMVTDVDHEAE</sequence>
<proteinExistence type="predicted"/>
<evidence type="ECO:0000313" key="2">
    <source>
        <dbReference type="Proteomes" id="UP000247790"/>
    </source>
</evidence>
<dbReference type="Proteomes" id="UP000247790">
    <property type="component" value="Unassembled WGS sequence"/>
</dbReference>
<dbReference type="SUPFAM" id="SSF56655">
    <property type="entry name" value="Carbohydrate phosphatase"/>
    <property type="match status" value="1"/>
</dbReference>
<name>A0A2V4VGD7_PAEBA</name>
<reference evidence="1 2" key="1">
    <citation type="submission" date="2018-06" db="EMBL/GenBank/DDBJ databases">
        <title>Genomic Encyclopedia of Type Strains, Phase III (KMG-III): the genomes of soil and plant-associated and newly described type strains.</title>
        <authorList>
            <person name="Whitman W."/>
        </authorList>
    </citation>
    <scope>NUCLEOTIDE SEQUENCE [LARGE SCALE GENOMIC DNA]</scope>
    <source>
        <strain evidence="1 2">CECT 7022</strain>
    </source>
</reference>
<evidence type="ECO:0008006" key="3">
    <source>
        <dbReference type="Google" id="ProtNLM"/>
    </source>
</evidence>